<evidence type="ECO:0000313" key="3">
    <source>
        <dbReference type="Proteomes" id="UP000278143"/>
    </source>
</evidence>
<dbReference type="Proteomes" id="UP000278143">
    <property type="component" value="Unassembled WGS sequence"/>
</dbReference>
<evidence type="ECO:0000313" key="2">
    <source>
        <dbReference type="EMBL" id="RKP23949.1"/>
    </source>
</evidence>
<evidence type="ECO:0000256" key="1">
    <source>
        <dbReference type="SAM" id="SignalP"/>
    </source>
</evidence>
<feature type="signal peptide" evidence="1">
    <location>
        <begin position="1"/>
        <end position="26"/>
    </location>
</feature>
<name>A0A4V1J162_9FUNG</name>
<dbReference type="AlphaFoldDB" id="A0A4V1J162"/>
<sequence length="404" mass="46055">MIMMHSTLFIALVSSACSLLLHQADGVQEMAWQAADDTSQHQQWTGQQQPRPLHPRLPAAVPHAATTDAHQAIQPKQYVFVGGGKMFRGVRKRADDVYKIQDMPVGHPSRKRIKQAAELDSQMKLHPDSGITVRTEKVAGKGVRIHVTGDYTFTPIPWPADYERSSLTARYFGNKVTTILKCYKRKDYYNNELNFYRRIEEIKREDGRSAKRLDALLMKQIANGQTSDREISCIVYERPANYIEFAFLFRSEIDFQIARHLPHIFSQLISAIALLNKHGIACNHLIRDNILVASVRKGWEPAIMLTGFSRSTITRNSPASADKNLYRKDLTITTALINKAMFDTNKHKFDYTKDDTIDPAEKEQFQHDYESLENIVALMKGASKWATLAHFQLLVDEHMLLSTP</sequence>
<dbReference type="EMBL" id="KZ990554">
    <property type="protein sequence ID" value="RKP23949.1"/>
    <property type="molecule type" value="Genomic_DNA"/>
</dbReference>
<reference evidence="3" key="1">
    <citation type="journal article" date="2018" name="Nat. Microbiol.">
        <title>Leveraging single-cell genomics to expand the fungal tree of life.</title>
        <authorList>
            <person name="Ahrendt S.R."/>
            <person name="Quandt C.A."/>
            <person name="Ciobanu D."/>
            <person name="Clum A."/>
            <person name="Salamov A."/>
            <person name="Andreopoulos B."/>
            <person name="Cheng J.F."/>
            <person name="Woyke T."/>
            <person name="Pelin A."/>
            <person name="Henrissat B."/>
            <person name="Reynolds N.K."/>
            <person name="Benny G.L."/>
            <person name="Smith M.E."/>
            <person name="James T.Y."/>
            <person name="Grigoriev I.V."/>
        </authorList>
    </citation>
    <scope>NUCLEOTIDE SEQUENCE [LARGE SCALE GENOMIC DNA]</scope>
    <source>
        <strain evidence="3">Benny S71-1</strain>
    </source>
</reference>
<accession>A0A4V1J162</accession>
<proteinExistence type="predicted"/>
<evidence type="ECO:0008006" key="4">
    <source>
        <dbReference type="Google" id="ProtNLM"/>
    </source>
</evidence>
<organism evidence="2 3">
    <name type="scientific">Syncephalis pseudoplumigaleata</name>
    <dbReference type="NCBI Taxonomy" id="1712513"/>
    <lineage>
        <taxon>Eukaryota</taxon>
        <taxon>Fungi</taxon>
        <taxon>Fungi incertae sedis</taxon>
        <taxon>Zoopagomycota</taxon>
        <taxon>Zoopagomycotina</taxon>
        <taxon>Zoopagomycetes</taxon>
        <taxon>Zoopagales</taxon>
        <taxon>Piptocephalidaceae</taxon>
        <taxon>Syncephalis</taxon>
    </lineage>
</organism>
<keyword evidence="3" id="KW-1185">Reference proteome</keyword>
<protein>
    <recommendedName>
        <fullName evidence="4">Protein kinase domain-containing protein</fullName>
    </recommendedName>
</protein>
<gene>
    <name evidence="2" type="ORF">SYNPS1DRAFT_30277</name>
</gene>
<keyword evidence="1" id="KW-0732">Signal</keyword>
<feature type="chain" id="PRO_5020570328" description="Protein kinase domain-containing protein" evidence="1">
    <location>
        <begin position="27"/>
        <end position="404"/>
    </location>
</feature>